<accession>A0ABQ8J892</accession>
<name>A0ABQ8J892_DERPT</name>
<feature type="transmembrane region" description="Helical" evidence="1">
    <location>
        <begin position="346"/>
        <end position="367"/>
    </location>
</feature>
<gene>
    <name evidence="2" type="ORF">DERP_004127</name>
</gene>
<comment type="caution">
    <text evidence="2">The sequence shown here is derived from an EMBL/GenBank/DDBJ whole genome shotgun (WGS) entry which is preliminary data.</text>
</comment>
<reference evidence="2 3" key="2">
    <citation type="journal article" date="2022" name="Mol. Biol. Evol.">
        <title>Comparative Genomics Reveals Insights into the Divergent Evolution of Astigmatic Mites and Household Pest Adaptations.</title>
        <authorList>
            <person name="Xiong Q."/>
            <person name="Wan A.T."/>
            <person name="Liu X."/>
            <person name="Fung C.S."/>
            <person name="Xiao X."/>
            <person name="Malainual N."/>
            <person name="Hou J."/>
            <person name="Wang L."/>
            <person name="Wang M."/>
            <person name="Yang K.Y."/>
            <person name="Cui Y."/>
            <person name="Leung E.L."/>
            <person name="Nong W."/>
            <person name="Shin S.K."/>
            <person name="Au S.W."/>
            <person name="Jeong K.Y."/>
            <person name="Chew F.T."/>
            <person name="Hui J.H."/>
            <person name="Leung T.F."/>
            <person name="Tungtrongchitr A."/>
            <person name="Zhong N."/>
            <person name="Liu Z."/>
            <person name="Tsui S.K."/>
        </authorList>
    </citation>
    <scope>NUCLEOTIDE SEQUENCE [LARGE SCALE GENOMIC DNA]</scope>
    <source>
        <strain evidence="2">Derp</strain>
    </source>
</reference>
<dbReference type="EMBL" id="NJHN03000062">
    <property type="protein sequence ID" value="KAH9418801.1"/>
    <property type="molecule type" value="Genomic_DNA"/>
</dbReference>
<reference evidence="2 3" key="1">
    <citation type="journal article" date="2018" name="J. Allergy Clin. Immunol.">
        <title>High-quality assembly of Dermatophagoides pteronyssinus genome and transcriptome reveals a wide range of novel allergens.</title>
        <authorList>
            <person name="Liu X.Y."/>
            <person name="Yang K.Y."/>
            <person name="Wang M.Q."/>
            <person name="Kwok J.S."/>
            <person name="Zeng X."/>
            <person name="Yang Z."/>
            <person name="Xiao X.J."/>
            <person name="Lau C.P."/>
            <person name="Li Y."/>
            <person name="Huang Z.M."/>
            <person name="Ba J.G."/>
            <person name="Yim A.K."/>
            <person name="Ouyang C.Y."/>
            <person name="Ngai S.M."/>
            <person name="Chan T.F."/>
            <person name="Leung E.L."/>
            <person name="Liu L."/>
            <person name="Liu Z.G."/>
            <person name="Tsui S.K."/>
        </authorList>
    </citation>
    <scope>NUCLEOTIDE SEQUENCE [LARGE SCALE GENOMIC DNA]</scope>
    <source>
        <strain evidence="2">Derp</strain>
    </source>
</reference>
<keyword evidence="1" id="KW-0812">Transmembrane</keyword>
<protein>
    <submittedName>
        <fullName evidence="2">Uncharacterized protein</fullName>
    </submittedName>
</protein>
<keyword evidence="1" id="KW-1133">Transmembrane helix</keyword>
<evidence type="ECO:0000256" key="1">
    <source>
        <dbReference type="SAM" id="Phobius"/>
    </source>
</evidence>
<evidence type="ECO:0000313" key="3">
    <source>
        <dbReference type="Proteomes" id="UP000887458"/>
    </source>
</evidence>
<keyword evidence="3" id="KW-1185">Reference proteome</keyword>
<proteinExistence type="predicted"/>
<evidence type="ECO:0000313" key="2">
    <source>
        <dbReference type="EMBL" id="KAH9418801.1"/>
    </source>
</evidence>
<keyword evidence="1" id="KW-0472">Membrane</keyword>
<organism evidence="2 3">
    <name type="scientific">Dermatophagoides pteronyssinus</name>
    <name type="common">European house dust mite</name>
    <dbReference type="NCBI Taxonomy" id="6956"/>
    <lineage>
        <taxon>Eukaryota</taxon>
        <taxon>Metazoa</taxon>
        <taxon>Ecdysozoa</taxon>
        <taxon>Arthropoda</taxon>
        <taxon>Chelicerata</taxon>
        <taxon>Arachnida</taxon>
        <taxon>Acari</taxon>
        <taxon>Acariformes</taxon>
        <taxon>Sarcoptiformes</taxon>
        <taxon>Astigmata</taxon>
        <taxon>Psoroptidia</taxon>
        <taxon>Analgoidea</taxon>
        <taxon>Pyroglyphidae</taxon>
        <taxon>Dermatophagoidinae</taxon>
        <taxon>Dermatophagoides</taxon>
    </lineage>
</organism>
<sequence length="428" mass="49329">MNVFGSSNIFELPETNVSSIGWKLSVEKIFSGSISCGLKYLPKTIGFSFHENNIFQFIKDNDLKVIVYPRIWSHIKESKQKIQFDLSIGRRYYLAEIDRSMREFLTRFDQHSHAHAMAIVAKTSDISLFAFLFHQNDNNFTYGYHLSSEKNINVGNMDDCDFNPNCPSSFASIIMINTDTKIFILTTKMLNDSSKNSLQNFHLDKIIGYFCMLKEQKNQIILSKTPCKIDNHNLNENDRLIHFDYGFVFNHQLYLIDKKNNEVWEIDSKILSHHGKKSSIIIRKMDDVFYCSPNHTETMKPTTINIQTTNIKTKMISLTTKPIIRITTTTTTVSRPTEKSSNYNSLIIAIIVYIGIISIGLTLFIYFKRNLIIDEYVKMTKRSVPLSRFSLFRSGIRSKRMRSAIGGWGRSNSSNRSTILSTELTSNI</sequence>
<dbReference type="Proteomes" id="UP000887458">
    <property type="component" value="Unassembled WGS sequence"/>
</dbReference>